<gene>
    <name evidence="6" type="ORF">FB458_3463</name>
</gene>
<keyword evidence="3" id="KW-0804">Transcription</keyword>
<dbReference type="AlphaFoldDB" id="A0A542E4S1"/>
<feature type="DNA-binding region" description="H-T-H motif" evidence="4">
    <location>
        <begin position="34"/>
        <end position="53"/>
    </location>
</feature>
<evidence type="ECO:0000313" key="6">
    <source>
        <dbReference type="EMBL" id="TQJ10343.1"/>
    </source>
</evidence>
<comment type="caution">
    <text evidence="6">The sequence shown here is derived from an EMBL/GenBank/DDBJ whole genome shotgun (WGS) entry which is preliminary data.</text>
</comment>
<evidence type="ECO:0000256" key="2">
    <source>
        <dbReference type="ARBA" id="ARBA00023125"/>
    </source>
</evidence>
<dbReference type="InterPro" id="IPR009057">
    <property type="entry name" value="Homeodomain-like_sf"/>
</dbReference>
<dbReference type="Gene3D" id="1.10.357.10">
    <property type="entry name" value="Tetracycline Repressor, domain 2"/>
    <property type="match status" value="1"/>
</dbReference>
<name>A0A542E4S1_9MICO</name>
<evidence type="ECO:0000259" key="5">
    <source>
        <dbReference type="PROSITE" id="PS50977"/>
    </source>
</evidence>
<proteinExistence type="predicted"/>
<keyword evidence="1" id="KW-0805">Transcription regulation</keyword>
<dbReference type="PANTHER" id="PTHR30055:SF158">
    <property type="entry name" value="POSSIBLE TRANSCRIPTIONAL REGULATORY PROTEIN (PROBABLY TETR-FAMILY)"/>
    <property type="match status" value="1"/>
</dbReference>
<evidence type="ECO:0000256" key="1">
    <source>
        <dbReference type="ARBA" id="ARBA00023015"/>
    </source>
</evidence>
<dbReference type="GO" id="GO:0003700">
    <property type="term" value="F:DNA-binding transcription factor activity"/>
    <property type="evidence" value="ECO:0007669"/>
    <property type="project" value="TreeGrafter"/>
</dbReference>
<evidence type="ECO:0000256" key="4">
    <source>
        <dbReference type="PROSITE-ProRule" id="PRU00335"/>
    </source>
</evidence>
<keyword evidence="2 4" id="KW-0238">DNA-binding</keyword>
<keyword evidence="7" id="KW-1185">Reference proteome</keyword>
<feature type="domain" description="HTH tetR-type" evidence="5">
    <location>
        <begin position="11"/>
        <end position="71"/>
    </location>
</feature>
<accession>A0A542E4S1</accession>
<dbReference type="PANTHER" id="PTHR30055">
    <property type="entry name" value="HTH-TYPE TRANSCRIPTIONAL REGULATOR RUTR"/>
    <property type="match status" value="1"/>
</dbReference>
<protein>
    <submittedName>
        <fullName evidence="6">TetR family transcriptional regulator</fullName>
    </submittedName>
</protein>
<dbReference type="EMBL" id="VFMN01000001">
    <property type="protein sequence ID" value="TQJ10343.1"/>
    <property type="molecule type" value="Genomic_DNA"/>
</dbReference>
<dbReference type="Proteomes" id="UP000317893">
    <property type="component" value="Unassembled WGS sequence"/>
</dbReference>
<dbReference type="PROSITE" id="PS01081">
    <property type="entry name" value="HTH_TETR_1"/>
    <property type="match status" value="1"/>
</dbReference>
<dbReference type="InterPro" id="IPR054129">
    <property type="entry name" value="DesT_TetR_C"/>
</dbReference>
<dbReference type="SUPFAM" id="SSF46689">
    <property type="entry name" value="Homeodomain-like"/>
    <property type="match status" value="1"/>
</dbReference>
<organism evidence="6 7">
    <name type="scientific">Lapillicoccus jejuensis</name>
    <dbReference type="NCBI Taxonomy" id="402171"/>
    <lineage>
        <taxon>Bacteria</taxon>
        <taxon>Bacillati</taxon>
        <taxon>Actinomycetota</taxon>
        <taxon>Actinomycetes</taxon>
        <taxon>Micrococcales</taxon>
        <taxon>Intrasporangiaceae</taxon>
        <taxon>Lapillicoccus</taxon>
    </lineage>
</organism>
<dbReference type="PROSITE" id="PS50977">
    <property type="entry name" value="HTH_TETR_2"/>
    <property type="match status" value="1"/>
</dbReference>
<evidence type="ECO:0000256" key="3">
    <source>
        <dbReference type="ARBA" id="ARBA00023163"/>
    </source>
</evidence>
<dbReference type="InterPro" id="IPR036271">
    <property type="entry name" value="Tet_transcr_reg_TetR-rel_C_sf"/>
</dbReference>
<dbReference type="InterPro" id="IPR050109">
    <property type="entry name" value="HTH-type_TetR-like_transc_reg"/>
</dbReference>
<dbReference type="SUPFAM" id="SSF48498">
    <property type="entry name" value="Tetracyclin repressor-like, C-terminal domain"/>
    <property type="match status" value="1"/>
</dbReference>
<dbReference type="PRINTS" id="PR00455">
    <property type="entry name" value="HTHTETR"/>
</dbReference>
<dbReference type="Pfam" id="PF00440">
    <property type="entry name" value="TetR_N"/>
    <property type="match status" value="1"/>
</dbReference>
<evidence type="ECO:0000313" key="7">
    <source>
        <dbReference type="Proteomes" id="UP000317893"/>
    </source>
</evidence>
<dbReference type="Pfam" id="PF21943">
    <property type="entry name" value="TetR_C_46"/>
    <property type="match status" value="1"/>
</dbReference>
<dbReference type="InterPro" id="IPR001647">
    <property type="entry name" value="HTH_TetR"/>
</dbReference>
<dbReference type="FunFam" id="1.10.10.60:FF:000141">
    <property type="entry name" value="TetR family transcriptional regulator"/>
    <property type="match status" value="1"/>
</dbReference>
<dbReference type="InterPro" id="IPR023772">
    <property type="entry name" value="DNA-bd_HTH_TetR-type_CS"/>
</dbReference>
<dbReference type="GO" id="GO:0045892">
    <property type="term" value="P:negative regulation of DNA-templated transcription"/>
    <property type="evidence" value="ECO:0007669"/>
    <property type="project" value="UniProtKB-ARBA"/>
</dbReference>
<dbReference type="GO" id="GO:0000976">
    <property type="term" value="F:transcription cis-regulatory region binding"/>
    <property type="evidence" value="ECO:0007669"/>
    <property type="project" value="TreeGrafter"/>
</dbReference>
<reference evidence="6 7" key="1">
    <citation type="submission" date="2019-06" db="EMBL/GenBank/DDBJ databases">
        <title>Sequencing the genomes of 1000 actinobacteria strains.</title>
        <authorList>
            <person name="Klenk H.-P."/>
        </authorList>
    </citation>
    <scope>NUCLEOTIDE SEQUENCE [LARGE SCALE GENOMIC DNA]</scope>
    <source>
        <strain evidence="6 7">DSM 18607</strain>
    </source>
</reference>
<sequence>MAVPRRRMPRAEREAQILSVAEEVFADLGYQATTMDEIAERVGVTKPLIYDYFGSKDGLLIACVDRARTLLADTTEEALQQLPPGAPVDEVLRCGIAAFFEFIDEHDLAFRLLHQESAAAVSTERDVERIRAQQGAVIVGFLRRSPGLAEVPEQLVEGYAEVVVGACERVAVWRTHRDGVTAADATDLVVSAVWTGLRTLTGAAATA</sequence>